<dbReference type="PANTHER" id="PTHR46231:SF1">
    <property type="entry name" value="ANKYRIN REPEAT AND BTB_POZ DOMAIN-CONTAINING PROTEIN 1"/>
    <property type="match status" value="1"/>
</dbReference>
<dbReference type="SUPFAM" id="SSF54695">
    <property type="entry name" value="POZ domain"/>
    <property type="match status" value="1"/>
</dbReference>
<dbReference type="InterPro" id="IPR011333">
    <property type="entry name" value="SKP1/BTB/POZ_sf"/>
</dbReference>
<feature type="domain" description="BTB" evidence="4">
    <location>
        <begin position="301"/>
        <end position="370"/>
    </location>
</feature>
<dbReference type="InterPro" id="IPR000210">
    <property type="entry name" value="BTB/POZ_dom"/>
</dbReference>
<evidence type="ECO:0000256" key="2">
    <source>
        <dbReference type="ARBA" id="ARBA00022737"/>
    </source>
</evidence>
<gene>
    <name evidence="5" type="ORF">HYH03_008470</name>
</gene>
<dbReference type="SUPFAM" id="SSF63829">
    <property type="entry name" value="Calcium-dependent phosphotriesterase"/>
    <property type="match status" value="1"/>
</dbReference>
<dbReference type="CDD" id="cd18186">
    <property type="entry name" value="BTB_POZ_ZBTB_KLHL-like"/>
    <property type="match status" value="1"/>
</dbReference>
<comment type="pathway">
    <text evidence="1">Protein modification; protein ubiquitination.</text>
</comment>
<dbReference type="EMBL" id="JAEHOE010000038">
    <property type="protein sequence ID" value="KAG2493335.1"/>
    <property type="molecule type" value="Genomic_DNA"/>
</dbReference>
<dbReference type="Pfam" id="PF00651">
    <property type="entry name" value="BTB"/>
    <property type="match status" value="1"/>
</dbReference>
<dbReference type="InterPro" id="IPR044515">
    <property type="entry name" value="ABTB1"/>
</dbReference>
<evidence type="ECO:0000313" key="5">
    <source>
        <dbReference type="EMBL" id="KAG2493335.1"/>
    </source>
</evidence>
<accession>A0A835Y099</accession>
<evidence type="ECO:0000313" key="6">
    <source>
        <dbReference type="Proteomes" id="UP000612055"/>
    </source>
</evidence>
<dbReference type="OrthoDB" id="636773at2759"/>
<dbReference type="InterPro" id="IPR011042">
    <property type="entry name" value="6-blade_b-propeller_TolB-like"/>
</dbReference>
<evidence type="ECO:0000256" key="3">
    <source>
        <dbReference type="ARBA" id="ARBA00023043"/>
    </source>
</evidence>
<evidence type="ECO:0000259" key="4">
    <source>
        <dbReference type="PROSITE" id="PS50097"/>
    </source>
</evidence>
<dbReference type="PROSITE" id="PS50097">
    <property type="entry name" value="BTB"/>
    <property type="match status" value="1"/>
</dbReference>
<proteinExistence type="predicted"/>
<keyword evidence="3" id="KW-0040">ANK repeat</keyword>
<comment type="caution">
    <text evidence="5">The sequence shown here is derived from an EMBL/GenBank/DDBJ whole genome shotgun (WGS) entry which is preliminary data.</text>
</comment>
<name>A0A835Y099_9CHLO</name>
<dbReference type="SMART" id="SM00225">
    <property type="entry name" value="BTB"/>
    <property type="match status" value="1"/>
</dbReference>
<dbReference type="Gene3D" id="2.120.10.30">
    <property type="entry name" value="TolB, C-terminal domain"/>
    <property type="match status" value="1"/>
</dbReference>
<keyword evidence="2" id="KW-0677">Repeat</keyword>
<dbReference type="Gene3D" id="3.30.710.10">
    <property type="entry name" value="Potassium Channel Kv1.1, Chain A"/>
    <property type="match status" value="1"/>
</dbReference>
<dbReference type="PANTHER" id="PTHR46231">
    <property type="entry name" value="ANKYRIN REPEAT AND BTB/POZ DOMAIN-CONTAINING PROTEIN 1"/>
    <property type="match status" value="1"/>
</dbReference>
<dbReference type="AlphaFoldDB" id="A0A835Y099"/>
<keyword evidence="6" id="KW-1185">Reference proteome</keyword>
<evidence type="ECO:0000256" key="1">
    <source>
        <dbReference type="ARBA" id="ARBA00004906"/>
    </source>
</evidence>
<dbReference type="GO" id="GO:0005737">
    <property type="term" value="C:cytoplasm"/>
    <property type="evidence" value="ECO:0007669"/>
    <property type="project" value="TreeGrafter"/>
</dbReference>
<organism evidence="5 6">
    <name type="scientific">Edaphochlamys debaryana</name>
    <dbReference type="NCBI Taxonomy" id="47281"/>
    <lineage>
        <taxon>Eukaryota</taxon>
        <taxon>Viridiplantae</taxon>
        <taxon>Chlorophyta</taxon>
        <taxon>core chlorophytes</taxon>
        <taxon>Chlorophyceae</taxon>
        <taxon>CS clade</taxon>
        <taxon>Chlamydomonadales</taxon>
        <taxon>Chlamydomonadales incertae sedis</taxon>
        <taxon>Edaphochlamys</taxon>
    </lineage>
</organism>
<sequence length="473" mass="48734">MSLSHRLERLAGRPSGLVVRPRPSGGPDQALVILADGSIHELHGFRPSDSQGSGVGSLNVGPRLASWEDGGQEQTLAAYAPISDSVFLCVSFSGSVNGEVTTLAGAEALRPDTWWGIACDPAAEGKLWVSTQRTVCLVHTEDARAGGRVEVVAGRTDAKGSVDGSGEAASFNDVRALLPVPGGRLLIADGPDLRCMDAGGAVTTLLPRCFPYVPSVEPWHMALLPSGELAVVMEDALYKRETICHLVLISGGDFARPSQPPPPPAAATDRLLSLLAPQAAEEDGGGGSGEGGSSAAASLSGAVTVWVGDRAFLAHRSVLAAGSEYFARLLTPGGGFTESGATEVSLPDADPAAFAQLLSYMYSSAMGVPCSPYQLLTPPPELLRPTAALAGRLLMGGGAVAALTERLAAAVTPASVLSDLAWADAHGMTGLAEWFSSYAVAHRKALQPSALDELSDVAPHLARQLLHAFAQAS</sequence>
<dbReference type="Proteomes" id="UP000612055">
    <property type="component" value="Unassembled WGS sequence"/>
</dbReference>
<reference evidence="5" key="1">
    <citation type="journal article" date="2020" name="bioRxiv">
        <title>Comparative genomics of Chlamydomonas.</title>
        <authorList>
            <person name="Craig R.J."/>
            <person name="Hasan A.R."/>
            <person name="Ness R.W."/>
            <person name="Keightley P.D."/>
        </authorList>
    </citation>
    <scope>NUCLEOTIDE SEQUENCE</scope>
    <source>
        <strain evidence="5">CCAP 11/70</strain>
    </source>
</reference>
<dbReference type="GO" id="GO:0000151">
    <property type="term" value="C:ubiquitin ligase complex"/>
    <property type="evidence" value="ECO:0007669"/>
    <property type="project" value="TreeGrafter"/>
</dbReference>
<protein>
    <recommendedName>
        <fullName evidence="4">BTB domain-containing protein</fullName>
    </recommendedName>
</protein>